<evidence type="ECO:0000256" key="3">
    <source>
        <dbReference type="ARBA" id="ARBA00019010"/>
    </source>
</evidence>
<dbReference type="PANTHER" id="PTHR33540:SF2">
    <property type="entry name" value="TRNA THREONYLCARBAMOYLADENOSINE BIOSYNTHESIS PROTEIN TSAE"/>
    <property type="match status" value="1"/>
</dbReference>
<evidence type="ECO:0000313" key="12">
    <source>
        <dbReference type="Proteomes" id="UP000549457"/>
    </source>
</evidence>
<dbReference type="InterPro" id="IPR003442">
    <property type="entry name" value="T6A_TsaE"/>
</dbReference>
<dbReference type="GO" id="GO:0046872">
    <property type="term" value="F:metal ion binding"/>
    <property type="evidence" value="ECO:0007669"/>
    <property type="project" value="UniProtKB-KW"/>
</dbReference>
<dbReference type="Pfam" id="PF02367">
    <property type="entry name" value="TsaE"/>
    <property type="match status" value="1"/>
</dbReference>
<dbReference type="GO" id="GO:0002949">
    <property type="term" value="P:tRNA threonylcarbamoyladenosine modification"/>
    <property type="evidence" value="ECO:0007669"/>
    <property type="project" value="InterPro"/>
</dbReference>
<keyword evidence="7" id="KW-0547">Nucleotide-binding</keyword>
<organism evidence="11 12">
    <name type="scientific">Amaricoccus macauensis</name>
    <dbReference type="NCBI Taxonomy" id="57001"/>
    <lineage>
        <taxon>Bacteria</taxon>
        <taxon>Pseudomonadati</taxon>
        <taxon>Pseudomonadota</taxon>
        <taxon>Alphaproteobacteria</taxon>
        <taxon>Rhodobacterales</taxon>
        <taxon>Paracoccaceae</taxon>
        <taxon>Amaricoccus</taxon>
    </lineage>
</organism>
<dbReference type="GO" id="GO:0005737">
    <property type="term" value="C:cytoplasm"/>
    <property type="evidence" value="ECO:0007669"/>
    <property type="project" value="UniProtKB-SubCell"/>
</dbReference>
<dbReference type="InterPro" id="IPR027417">
    <property type="entry name" value="P-loop_NTPase"/>
</dbReference>
<proteinExistence type="inferred from homology"/>
<dbReference type="Proteomes" id="UP000549457">
    <property type="component" value="Unassembled WGS sequence"/>
</dbReference>
<evidence type="ECO:0000313" key="11">
    <source>
        <dbReference type="EMBL" id="MBB5223876.1"/>
    </source>
</evidence>
<comment type="caution">
    <text evidence="11">The sequence shown here is derived from an EMBL/GenBank/DDBJ whole genome shotgun (WGS) entry which is preliminary data.</text>
</comment>
<reference evidence="11 12" key="1">
    <citation type="submission" date="2020-08" db="EMBL/GenBank/DDBJ databases">
        <title>Genomic Encyclopedia of Type Strains, Phase IV (KMG-IV): sequencing the most valuable type-strain genomes for metagenomic binning, comparative biology and taxonomic classification.</title>
        <authorList>
            <person name="Goeker M."/>
        </authorList>
    </citation>
    <scope>NUCLEOTIDE SEQUENCE [LARGE SCALE GENOMIC DNA]</scope>
    <source>
        <strain evidence="11 12">DSM 101730</strain>
    </source>
</reference>
<evidence type="ECO:0000256" key="2">
    <source>
        <dbReference type="ARBA" id="ARBA00007599"/>
    </source>
</evidence>
<dbReference type="AlphaFoldDB" id="A0A840SVP4"/>
<comment type="similarity">
    <text evidence="2">Belongs to the TsaE family.</text>
</comment>
<comment type="subcellular location">
    <subcellularLocation>
        <location evidence="1">Cytoplasm</location>
    </subcellularLocation>
</comment>
<keyword evidence="4" id="KW-0963">Cytoplasm</keyword>
<evidence type="ECO:0000256" key="8">
    <source>
        <dbReference type="ARBA" id="ARBA00022840"/>
    </source>
</evidence>
<dbReference type="Gene3D" id="3.40.50.300">
    <property type="entry name" value="P-loop containing nucleotide triphosphate hydrolases"/>
    <property type="match status" value="1"/>
</dbReference>
<protein>
    <recommendedName>
        <fullName evidence="3">tRNA threonylcarbamoyladenosine biosynthesis protein TsaE</fullName>
    </recommendedName>
    <alternativeName>
        <fullName evidence="10">t(6)A37 threonylcarbamoyladenosine biosynthesis protein TsaE</fullName>
    </alternativeName>
</protein>
<keyword evidence="9" id="KW-0460">Magnesium</keyword>
<keyword evidence="8" id="KW-0067">ATP-binding</keyword>
<dbReference type="GO" id="GO:0005524">
    <property type="term" value="F:ATP binding"/>
    <property type="evidence" value="ECO:0007669"/>
    <property type="project" value="UniProtKB-KW"/>
</dbReference>
<keyword evidence="12" id="KW-1185">Reference proteome</keyword>
<evidence type="ECO:0000256" key="10">
    <source>
        <dbReference type="ARBA" id="ARBA00032441"/>
    </source>
</evidence>
<dbReference type="EMBL" id="JACHFM010000004">
    <property type="protein sequence ID" value="MBB5223876.1"/>
    <property type="molecule type" value="Genomic_DNA"/>
</dbReference>
<evidence type="ECO:0000256" key="9">
    <source>
        <dbReference type="ARBA" id="ARBA00022842"/>
    </source>
</evidence>
<dbReference type="PANTHER" id="PTHR33540">
    <property type="entry name" value="TRNA THREONYLCARBAMOYLADENOSINE BIOSYNTHESIS PROTEIN TSAE"/>
    <property type="match status" value="1"/>
</dbReference>
<sequence>MESLLLTLATPAATDGLARALAPHLAAGDTLALSGDLGAGKSHFARALITARLAALGRREDIPSPSYTLVQSYDLGDVELWHADLYRLGDPGEITELGLDEAFGRAIVVVEWPDRLGPALPARRLAIDLDFVRDLDFVPDADDARHARITAHGPGWDWLAPALEALE</sequence>
<evidence type="ECO:0000256" key="6">
    <source>
        <dbReference type="ARBA" id="ARBA00022723"/>
    </source>
</evidence>
<dbReference type="NCBIfam" id="TIGR00150">
    <property type="entry name" value="T6A_YjeE"/>
    <property type="match status" value="1"/>
</dbReference>
<evidence type="ECO:0000256" key="7">
    <source>
        <dbReference type="ARBA" id="ARBA00022741"/>
    </source>
</evidence>
<evidence type="ECO:0000256" key="1">
    <source>
        <dbReference type="ARBA" id="ARBA00004496"/>
    </source>
</evidence>
<gene>
    <name evidence="11" type="ORF">HNP73_003830</name>
</gene>
<dbReference type="SUPFAM" id="SSF52540">
    <property type="entry name" value="P-loop containing nucleoside triphosphate hydrolases"/>
    <property type="match status" value="1"/>
</dbReference>
<evidence type="ECO:0000256" key="5">
    <source>
        <dbReference type="ARBA" id="ARBA00022694"/>
    </source>
</evidence>
<keyword evidence="6" id="KW-0479">Metal-binding</keyword>
<keyword evidence="5" id="KW-0819">tRNA processing</keyword>
<accession>A0A840SVP4</accession>
<name>A0A840SVP4_9RHOB</name>
<evidence type="ECO:0000256" key="4">
    <source>
        <dbReference type="ARBA" id="ARBA00022490"/>
    </source>
</evidence>
<dbReference type="RefSeq" id="WP_184153650.1">
    <property type="nucleotide sequence ID" value="NZ_JACHFM010000004.1"/>
</dbReference>